<reference evidence="2 3" key="1">
    <citation type="submission" date="2018-08" db="EMBL/GenBank/DDBJ databases">
        <title>A genome reference for cultivated species of the human gut microbiota.</title>
        <authorList>
            <person name="Zou Y."/>
            <person name="Xue W."/>
            <person name="Luo G."/>
        </authorList>
    </citation>
    <scope>NUCLEOTIDE SEQUENCE [LARGE SCALE GENOMIC DNA]</scope>
    <source>
        <strain evidence="2 3">AM32-6</strain>
    </source>
</reference>
<proteinExistence type="predicted"/>
<sequence length="86" mass="10065">MASTYTTIQGDTWDLIAYKLYGEEKYMKNLIEANWPLLDVLIFPSGTVLTVPDLPEEVDEDAPFWRSDNDENEEYYSDTEDMEEDE</sequence>
<dbReference type="RefSeq" id="WP_118043623.1">
    <property type="nucleotide sequence ID" value="NZ_QSIR01000001.1"/>
</dbReference>
<dbReference type="Pfam" id="PF05489">
    <property type="entry name" value="Phage_tail_X"/>
    <property type="match status" value="1"/>
</dbReference>
<dbReference type="EMBL" id="QSIR01000001">
    <property type="protein sequence ID" value="RHD09426.1"/>
    <property type="molecule type" value="Genomic_DNA"/>
</dbReference>
<dbReference type="InterPro" id="IPR008861">
    <property type="entry name" value="GpX-like"/>
</dbReference>
<dbReference type="AlphaFoldDB" id="A0A414DFE5"/>
<evidence type="ECO:0000256" key="1">
    <source>
        <dbReference type="SAM" id="MobiDB-lite"/>
    </source>
</evidence>
<name>A0A414DFE5_MEDGN</name>
<evidence type="ECO:0000313" key="3">
    <source>
        <dbReference type="Proteomes" id="UP000284472"/>
    </source>
</evidence>
<feature type="region of interest" description="Disordered" evidence="1">
    <location>
        <begin position="59"/>
        <end position="86"/>
    </location>
</feature>
<accession>A0A414DFE5</accession>
<protein>
    <submittedName>
        <fullName evidence="2">Phage tail protein</fullName>
    </submittedName>
</protein>
<organism evidence="2 3">
    <name type="scientific">Mediterraneibacter gnavus</name>
    <name type="common">Ruminococcus gnavus</name>
    <dbReference type="NCBI Taxonomy" id="33038"/>
    <lineage>
        <taxon>Bacteria</taxon>
        <taxon>Bacillati</taxon>
        <taxon>Bacillota</taxon>
        <taxon>Clostridia</taxon>
        <taxon>Lachnospirales</taxon>
        <taxon>Lachnospiraceae</taxon>
        <taxon>Mediterraneibacter</taxon>
    </lineage>
</organism>
<evidence type="ECO:0000313" key="2">
    <source>
        <dbReference type="EMBL" id="RHD09426.1"/>
    </source>
</evidence>
<gene>
    <name evidence="2" type="ORF">DW812_01360</name>
</gene>
<comment type="caution">
    <text evidence="2">The sequence shown here is derived from an EMBL/GenBank/DDBJ whole genome shotgun (WGS) entry which is preliminary data.</text>
</comment>
<dbReference type="Proteomes" id="UP000284472">
    <property type="component" value="Unassembled WGS sequence"/>
</dbReference>
<feature type="compositionally biased region" description="Acidic residues" evidence="1">
    <location>
        <begin position="70"/>
        <end position="86"/>
    </location>
</feature>